<dbReference type="Pfam" id="PF00378">
    <property type="entry name" value="ECH_1"/>
    <property type="match status" value="1"/>
</dbReference>
<dbReference type="Gene3D" id="3.90.226.10">
    <property type="entry name" value="2-enoyl-CoA Hydratase, Chain A, domain 1"/>
    <property type="match status" value="1"/>
</dbReference>
<dbReference type="GO" id="GO:0000062">
    <property type="term" value="F:fatty-acyl-CoA binding"/>
    <property type="evidence" value="ECO:0007669"/>
    <property type="project" value="InterPro"/>
</dbReference>
<dbReference type="CDD" id="cd06558">
    <property type="entry name" value="crotonase-like"/>
    <property type="match status" value="1"/>
</dbReference>
<dbReference type="KEGG" id="aten:116303967"/>
<dbReference type="InterPro" id="IPR035984">
    <property type="entry name" value="Acyl-CoA-binding_sf"/>
</dbReference>
<dbReference type="InterPro" id="IPR029045">
    <property type="entry name" value="ClpP/crotonase-like_dom_sf"/>
</dbReference>
<comment type="subcellular location">
    <subcellularLocation>
        <location evidence="1">Peroxisome</location>
    </subcellularLocation>
</comment>
<dbReference type="GeneID" id="116303967"/>
<dbReference type="InterPro" id="IPR014352">
    <property type="entry name" value="FERM/acyl-CoA-bd_prot_sf"/>
</dbReference>
<sequence>MAARFVSFFSPRNLFRFTRIPALRGIHSAGGPSWTGQEFNSAKDRVNTLKEDPGNEAKLKLYALFKQATVGACDAPKPGAFDFVGKAKWTAWNSLGNISKEEAEKQYITYVNELAANIGTTEESVGSESSAKDSGPGRKYEALEVTVKDGVQTIKLNRPKKYNAITWEMYQEWIDALEEAANDKSCVLTVVTGAGDYYCSGNDLGNFANIPPEGPEKMARDGRNVLSKFVASFIDFPKPLIAAVNGPAVGISVTVLGLFDIVFASDRATFHTPFMELGQSPEGCSSYTFPAIMGTALANQVLLASRKMNAGDALKCGLVSEVFPHDDFHREVDSRVVAMAQLPPKSLQLSKQLIRESNKSVLHEVNERECILLEQRWLSEECMQAIMKFMQRKAK</sequence>
<organism evidence="5 6">
    <name type="scientific">Actinia tenebrosa</name>
    <name type="common">Australian red waratah sea anemone</name>
    <dbReference type="NCBI Taxonomy" id="6105"/>
    <lineage>
        <taxon>Eukaryota</taxon>
        <taxon>Metazoa</taxon>
        <taxon>Cnidaria</taxon>
        <taxon>Anthozoa</taxon>
        <taxon>Hexacorallia</taxon>
        <taxon>Actiniaria</taxon>
        <taxon>Actiniidae</taxon>
        <taxon>Actinia</taxon>
    </lineage>
</organism>
<dbReference type="PROSITE" id="PS51228">
    <property type="entry name" value="ACB_2"/>
    <property type="match status" value="1"/>
</dbReference>
<dbReference type="InParanoid" id="A0A6P8IT68"/>
<keyword evidence="2" id="KW-0576">Peroxisome</keyword>
<dbReference type="Gene3D" id="1.20.80.10">
    <property type="match status" value="1"/>
</dbReference>
<dbReference type="GO" id="GO:0004165">
    <property type="term" value="F:delta(3)-delta(2)-enoyl-CoA isomerase activity"/>
    <property type="evidence" value="ECO:0007669"/>
    <property type="project" value="UniProtKB-ARBA"/>
</dbReference>
<keyword evidence="3" id="KW-0413">Isomerase</keyword>
<dbReference type="FunFam" id="3.90.226.10:FF:000084">
    <property type="entry name" value="Enoyl-CoA delta isomerase 2, mitochondrial"/>
    <property type="match status" value="1"/>
</dbReference>
<evidence type="ECO:0000256" key="1">
    <source>
        <dbReference type="ARBA" id="ARBA00004275"/>
    </source>
</evidence>
<proteinExistence type="predicted"/>
<evidence type="ECO:0000259" key="4">
    <source>
        <dbReference type="PROSITE" id="PS51228"/>
    </source>
</evidence>
<dbReference type="InterPro" id="IPR000582">
    <property type="entry name" value="Acyl-CoA-binding_protein"/>
</dbReference>
<dbReference type="AlphaFoldDB" id="A0A6P8IT68"/>
<dbReference type="PROSITE" id="PS00880">
    <property type="entry name" value="ACB_1"/>
    <property type="match status" value="1"/>
</dbReference>
<dbReference type="PANTHER" id="PTHR43684:SF1">
    <property type="entry name" value="ENOYL-COA DELTA ISOMERASE 2"/>
    <property type="match status" value="1"/>
</dbReference>
<dbReference type="Pfam" id="PF00887">
    <property type="entry name" value="ACBP"/>
    <property type="match status" value="1"/>
</dbReference>
<dbReference type="PANTHER" id="PTHR43684">
    <property type="match status" value="1"/>
</dbReference>
<dbReference type="OrthoDB" id="409763at2759"/>
<dbReference type="InterPro" id="IPR001753">
    <property type="entry name" value="Enoyl-CoA_hydra/iso"/>
</dbReference>
<dbReference type="CDD" id="cd00435">
    <property type="entry name" value="ACBP"/>
    <property type="match status" value="1"/>
</dbReference>
<gene>
    <name evidence="6" type="primary">LOC116303967</name>
</gene>
<accession>A0A6P8IT68</accession>
<dbReference type="PRINTS" id="PR00689">
    <property type="entry name" value="ACOABINDINGP"/>
</dbReference>
<dbReference type="Gene3D" id="1.10.12.10">
    <property type="entry name" value="Lyase 2-enoyl-coa Hydratase, Chain A, domain 2"/>
    <property type="match status" value="1"/>
</dbReference>
<dbReference type="SUPFAM" id="SSF52096">
    <property type="entry name" value="ClpP/crotonase"/>
    <property type="match status" value="1"/>
</dbReference>
<feature type="domain" description="ACB" evidence="4">
    <location>
        <begin position="35"/>
        <end position="120"/>
    </location>
</feature>
<evidence type="ECO:0000256" key="2">
    <source>
        <dbReference type="ARBA" id="ARBA00023140"/>
    </source>
</evidence>
<dbReference type="SUPFAM" id="SSF47027">
    <property type="entry name" value="Acyl-CoA binding protein"/>
    <property type="match status" value="1"/>
</dbReference>
<dbReference type="GO" id="GO:0005777">
    <property type="term" value="C:peroxisome"/>
    <property type="evidence" value="ECO:0007669"/>
    <property type="project" value="UniProtKB-SubCell"/>
</dbReference>
<name>A0A6P8IT68_ACTTE</name>
<dbReference type="RefSeq" id="XP_031569465.1">
    <property type="nucleotide sequence ID" value="XM_031713605.1"/>
</dbReference>
<evidence type="ECO:0000313" key="6">
    <source>
        <dbReference type="RefSeq" id="XP_031569465.1"/>
    </source>
</evidence>
<evidence type="ECO:0000313" key="5">
    <source>
        <dbReference type="Proteomes" id="UP000515163"/>
    </source>
</evidence>
<dbReference type="InterPro" id="IPR051053">
    <property type="entry name" value="ECH/Chromodomain_protein"/>
</dbReference>
<keyword evidence="5" id="KW-1185">Reference proteome</keyword>
<dbReference type="FunCoup" id="A0A6P8IT68">
    <property type="interactions" value="1414"/>
</dbReference>
<dbReference type="InterPro" id="IPR022408">
    <property type="entry name" value="Acyl-CoA-binding_prot_CS"/>
</dbReference>
<evidence type="ECO:0000256" key="3">
    <source>
        <dbReference type="ARBA" id="ARBA00023235"/>
    </source>
</evidence>
<reference evidence="6" key="1">
    <citation type="submission" date="2025-08" db="UniProtKB">
        <authorList>
            <consortium name="RefSeq"/>
        </authorList>
    </citation>
    <scope>IDENTIFICATION</scope>
    <source>
        <tissue evidence="6">Tentacle</tissue>
    </source>
</reference>
<protein>
    <submittedName>
        <fullName evidence="6">Enoyl-CoA delta isomerase 2, mitochondrial-like</fullName>
    </submittedName>
</protein>
<dbReference type="Proteomes" id="UP000515163">
    <property type="component" value="Unplaced"/>
</dbReference>
<dbReference type="InterPro" id="IPR014748">
    <property type="entry name" value="Enoyl-CoA_hydra_C"/>
</dbReference>